<dbReference type="RefSeq" id="WP_213889428.1">
    <property type="nucleotide sequence ID" value="NZ_JAGFNU010000006.1"/>
</dbReference>
<dbReference type="CDD" id="cd00754">
    <property type="entry name" value="Ubl_MoaD"/>
    <property type="match status" value="1"/>
</dbReference>
<dbReference type="NCBIfam" id="TIGR01682">
    <property type="entry name" value="moaD"/>
    <property type="match status" value="1"/>
</dbReference>
<comment type="caution">
    <text evidence="1">The sequence shown here is derived from an EMBL/GenBank/DDBJ whole genome shotgun (WGS) entry which is preliminary data.</text>
</comment>
<protein>
    <submittedName>
        <fullName evidence="1">Molybdopterin converting factor subunit 1</fullName>
    </submittedName>
</protein>
<gene>
    <name evidence="1" type="primary">moaD</name>
    <name evidence="1" type="ORF">ACFFUT_15630</name>
</gene>
<keyword evidence="2" id="KW-1185">Reference proteome</keyword>
<dbReference type="InterPro" id="IPR012675">
    <property type="entry name" value="Beta-grasp_dom_sf"/>
</dbReference>
<dbReference type="Pfam" id="PF02597">
    <property type="entry name" value="ThiS"/>
    <property type="match status" value="1"/>
</dbReference>
<organism evidence="1 2">
    <name type="scientific">Pseudohalocynthiibacter aestuariivivens</name>
    <dbReference type="NCBI Taxonomy" id="1591409"/>
    <lineage>
        <taxon>Bacteria</taxon>
        <taxon>Pseudomonadati</taxon>
        <taxon>Pseudomonadota</taxon>
        <taxon>Alphaproteobacteria</taxon>
        <taxon>Rhodobacterales</taxon>
        <taxon>Paracoccaceae</taxon>
        <taxon>Pseudohalocynthiibacter</taxon>
    </lineage>
</organism>
<accession>A0ABV5JIC6</accession>
<name>A0ABV5JIC6_9RHOB</name>
<dbReference type="Proteomes" id="UP001589683">
    <property type="component" value="Unassembled WGS sequence"/>
</dbReference>
<evidence type="ECO:0000313" key="2">
    <source>
        <dbReference type="Proteomes" id="UP001589683"/>
    </source>
</evidence>
<dbReference type="SUPFAM" id="SSF54285">
    <property type="entry name" value="MoaD/ThiS"/>
    <property type="match status" value="1"/>
</dbReference>
<dbReference type="InterPro" id="IPR003749">
    <property type="entry name" value="ThiS/MoaD-like"/>
</dbReference>
<evidence type="ECO:0000313" key="1">
    <source>
        <dbReference type="EMBL" id="MFB9233222.1"/>
    </source>
</evidence>
<dbReference type="InterPro" id="IPR016155">
    <property type="entry name" value="Mopterin_synth/thiamin_S_b"/>
</dbReference>
<proteinExistence type="predicted"/>
<dbReference type="Gene3D" id="3.10.20.30">
    <property type="match status" value="1"/>
</dbReference>
<reference evidence="1 2" key="1">
    <citation type="submission" date="2024-09" db="EMBL/GenBank/DDBJ databases">
        <authorList>
            <person name="Sun Q."/>
            <person name="Mori K."/>
        </authorList>
    </citation>
    <scope>NUCLEOTIDE SEQUENCE [LARGE SCALE GENOMIC DNA]</scope>
    <source>
        <strain evidence="1 2">CECT 8726</strain>
    </source>
</reference>
<sequence length="82" mass="9111">MIDVLYFAWVRERIGVPKESVDTQATSVTELVAELSAREERYAMAFSDISALRVAVDQELSEFDAPLQGVREVAFFPPMTGG</sequence>
<dbReference type="EMBL" id="JBHMEA010000048">
    <property type="protein sequence ID" value="MFB9233222.1"/>
    <property type="molecule type" value="Genomic_DNA"/>
</dbReference>